<dbReference type="EMBL" id="JAHQCX010000005">
    <property type="protein sequence ID" value="MBU9726219.1"/>
    <property type="molecule type" value="Genomic_DNA"/>
</dbReference>
<keyword evidence="2" id="KW-1185">Reference proteome</keyword>
<gene>
    <name evidence="1" type="ORF">KTH90_09345</name>
</gene>
<evidence type="ECO:0000313" key="2">
    <source>
        <dbReference type="Proteomes" id="UP001314681"/>
    </source>
</evidence>
<protein>
    <submittedName>
        <fullName evidence="1">Uncharacterized protein</fullName>
    </submittedName>
</protein>
<evidence type="ECO:0000313" key="1">
    <source>
        <dbReference type="EMBL" id="MBU9726219.1"/>
    </source>
</evidence>
<proteinExistence type="predicted"/>
<name>A0ABS6K6R8_9FIRM</name>
<dbReference type="RefSeq" id="WP_158351123.1">
    <property type="nucleotide sequence ID" value="NZ_JAHQCX010000005.1"/>
</dbReference>
<organism evidence="1 2">
    <name type="scientific">Diplocloster modestus</name>
    <dbReference type="NCBI Taxonomy" id="2850322"/>
    <lineage>
        <taxon>Bacteria</taxon>
        <taxon>Bacillati</taxon>
        <taxon>Bacillota</taxon>
        <taxon>Clostridia</taxon>
        <taxon>Lachnospirales</taxon>
        <taxon>Lachnospiraceae</taxon>
        <taxon>Diplocloster</taxon>
    </lineage>
</organism>
<reference evidence="1 2" key="1">
    <citation type="submission" date="2021-06" db="EMBL/GenBank/DDBJ databases">
        <title>Description of novel taxa of the family Lachnospiraceae.</title>
        <authorList>
            <person name="Chaplin A.V."/>
            <person name="Sokolova S.R."/>
            <person name="Pikina A.P."/>
            <person name="Korzhanova M."/>
            <person name="Belova V."/>
            <person name="Korostin D."/>
            <person name="Efimov B.A."/>
        </authorList>
    </citation>
    <scope>NUCLEOTIDE SEQUENCE [LARGE SCALE GENOMIC DNA]</scope>
    <source>
        <strain evidence="1 2">ASD4241</strain>
    </source>
</reference>
<comment type="caution">
    <text evidence="1">The sequence shown here is derived from an EMBL/GenBank/DDBJ whole genome shotgun (WGS) entry which is preliminary data.</text>
</comment>
<sequence>MDLLEYLQFGCNLTYLSDLTNPNMNINAWKYVINSIVPEQFSLKDWNEAVHYLCREDIQFHTAREAKDYLLNYNPQKTADPIRFNHFHPPL</sequence>
<dbReference type="Proteomes" id="UP001314681">
    <property type="component" value="Unassembled WGS sequence"/>
</dbReference>
<accession>A0ABS6K6R8</accession>